<keyword evidence="1" id="KW-0472">Membrane</keyword>
<feature type="transmembrane region" description="Helical" evidence="1">
    <location>
        <begin position="89"/>
        <end position="108"/>
    </location>
</feature>
<evidence type="ECO:0000259" key="2">
    <source>
        <dbReference type="Pfam" id="PF04773"/>
    </source>
</evidence>
<reference evidence="4 5" key="1">
    <citation type="submission" date="2019-03" db="EMBL/GenBank/DDBJ databases">
        <title>Dyadobacter AR-3-6 sp. nov., isolated from arctic soil.</title>
        <authorList>
            <person name="Chaudhary D.K."/>
        </authorList>
    </citation>
    <scope>NUCLEOTIDE SEQUENCE [LARGE SCALE GENOMIC DNA]</scope>
    <source>
        <strain evidence="4 5">AR-3-6</strain>
    </source>
</reference>
<name>A0A4R5DW24_9BACT</name>
<comment type="caution">
    <text evidence="4">The sequence shown here is derived from an EMBL/GenBank/DDBJ whole genome shotgun (WGS) entry which is preliminary data.</text>
</comment>
<dbReference type="InterPro" id="IPR012373">
    <property type="entry name" value="Ferrdict_sens_TM"/>
</dbReference>
<sequence>MYTDRIKYLTKRFFDGACTEEEKKELSVWIEQNPDHILAVALQDEWESFESEIKMSSQVSERVLSNILPSTVETFEHQDLEDQTARRYLWAKIAAAAVLILSLGLYWWSGRDQGQLARLSVPAAQPADIAPGTNKAVLTLGDGSSIILDSAQNGNLASQGNTSVTKSKKGELVYNNPTGSADQNVVFNTVTTPKGGQYHIILPDGSKVWLNAASSLRFPTAFNGKERAVEITGEVYFEVAHNQKMPFVVKAGQTQIAVLGTHFNVMAYTDEKVLKTTLLQGSVKVSRAGKSAMLSPGQQARVKMISDHIGVFDNIDTEKEMAWKNGYFQFQDDNLENIMRQISRWYDVDVTYEGNPGKETFTGRLPRNGNVSKVLKILSLSGVKFRIEGKSIIVTP</sequence>
<gene>
    <name evidence="4" type="ORF">E0F88_11910</name>
</gene>
<evidence type="ECO:0000313" key="5">
    <source>
        <dbReference type="Proteomes" id="UP000294850"/>
    </source>
</evidence>
<organism evidence="4 5">
    <name type="scientific">Dyadobacter psychrotolerans</name>
    <dbReference type="NCBI Taxonomy" id="2541721"/>
    <lineage>
        <taxon>Bacteria</taxon>
        <taxon>Pseudomonadati</taxon>
        <taxon>Bacteroidota</taxon>
        <taxon>Cytophagia</taxon>
        <taxon>Cytophagales</taxon>
        <taxon>Spirosomataceae</taxon>
        <taxon>Dyadobacter</taxon>
    </lineage>
</organism>
<dbReference type="InterPro" id="IPR032508">
    <property type="entry name" value="FecR_C"/>
</dbReference>
<dbReference type="EMBL" id="SMFL01000004">
    <property type="protein sequence ID" value="TDE15223.1"/>
    <property type="molecule type" value="Genomic_DNA"/>
</dbReference>
<feature type="domain" description="FecR protein" evidence="2">
    <location>
        <begin position="189"/>
        <end position="284"/>
    </location>
</feature>
<keyword evidence="1" id="KW-1133">Transmembrane helix</keyword>
<dbReference type="GO" id="GO:0016989">
    <property type="term" value="F:sigma factor antagonist activity"/>
    <property type="evidence" value="ECO:0007669"/>
    <property type="project" value="TreeGrafter"/>
</dbReference>
<evidence type="ECO:0000259" key="3">
    <source>
        <dbReference type="Pfam" id="PF16344"/>
    </source>
</evidence>
<feature type="domain" description="Protein FecR C-terminal" evidence="3">
    <location>
        <begin position="327"/>
        <end position="394"/>
    </location>
</feature>
<evidence type="ECO:0000256" key="1">
    <source>
        <dbReference type="SAM" id="Phobius"/>
    </source>
</evidence>
<dbReference type="OrthoDB" id="1452822at2"/>
<protein>
    <submittedName>
        <fullName evidence="4">FecR family protein</fullName>
    </submittedName>
</protein>
<dbReference type="PANTHER" id="PTHR30273:SF2">
    <property type="entry name" value="PROTEIN FECR"/>
    <property type="match status" value="1"/>
</dbReference>
<dbReference type="Proteomes" id="UP000294850">
    <property type="component" value="Unassembled WGS sequence"/>
</dbReference>
<proteinExistence type="predicted"/>
<dbReference type="Gene3D" id="3.55.50.30">
    <property type="match status" value="1"/>
</dbReference>
<accession>A0A4R5DW24</accession>
<dbReference type="Pfam" id="PF04773">
    <property type="entry name" value="FecR"/>
    <property type="match status" value="1"/>
</dbReference>
<keyword evidence="1" id="KW-0812">Transmembrane</keyword>
<dbReference type="InterPro" id="IPR006860">
    <property type="entry name" value="FecR"/>
</dbReference>
<dbReference type="PANTHER" id="PTHR30273">
    <property type="entry name" value="PERIPLASMIC SIGNAL SENSOR AND SIGMA FACTOR ACTIVATOR FECR-RELATED"/>
    <property type="match status" value="1"/>
</dbReference>
<dbReference type="FunFam" id="2.60.120.1440:FF:000001">
    <property type="entry name" value="Putative anti-sigma factor"/>
    <property type="match status" value="1"/>
</dbReference>
<dbReference type="Gene3D" id="2.60.120.1440">
    <property type="match status" value="1"/>
</dbReference>
<dbReference type="RefSeq" id="WP_131958486.1">
    <property type="nucleotide sequence ID" value="NZ_SMFL01000004.1"/>
</dbReference>
<dbReference type="AlphaFoldDB" id="A0A4R5DW24"/>
<evidence type="ECO:0000313" key="4">
    <source>
        <dbReference type="EMBL" id="TDE15223.1"/>
    </source>
</evidence>
<keyword evidence="5" id="KW-1185">Reference proteome</keyword>
<dbReference type="Pfam" id="PF16344">
    <property type="entry name" value="FecR_C"/>
    <property type="match status" value="1"/>
</dbReference>